<name>A0A420ER36_9SPHN</name>
<dbReference type="Pfam" id="PF00990">
    <property type="entry name" value="GGDEF"/>
    <property type="match status" value="1"/>
</dbReference>
<dbReference type="SUPFAM" id="SSF141868">
    <property type="entry name" value="EAL domain-like"/>
    <property type="match status" value="1"/>
</dbReference>
<feature type="transmembrane region" description="Helical" evidence="1">
    <location>
        <begin position="12"/>
        <end position="35"/>
    </location>
</feature>
<evidence type="ECO:0000256" key="1">
    <source>
        <dbReference type="SAM" id="Phobius"/>
    </source>
</evidence>
<evidence type="ECO:0000259" key="2">
    <source>
        <dbReference type="PROSITE" id="PS50883"/>
    </source>
</evidence>
<dbReference type="CDD" id="cd01949">
    <property type="entry name" value="GGDEF"/>
    <property type="match status" value="1"/>
</dbReference>
<keyword evidence="1" id="KW-1133">Transmembrane helix</keyword>
<dbReference type="GO" id="GO:0071111">
    <property type="term" value="F:cyclic-guanylate-specific phosphodiesterase activity"/>
    <property type="evidence" value="ECO:0007669"/>
    <property type="project" value="InterPro"/>
</dbReference>
<dbReference type="InterPro" id="IPR001633">
    <property type="entry name" value="EAL_dom"/>
</dbReference>
<evidence type="ECO:0000313" key="5">
    <source>
        <dbReference type="Proteomes" id="UP000284395"/>
    </source>
</evidence>
<dbReference type="InterPro" id="IPR043128">
    <property type="entry name" value="Rev_trsase/Diguanyl_cyclase"/>
</dbReference>
<dbReference type="Proteomes" id="UP000284395">
    <property type="component" value="Unassembled WGS sequence"/>
</dbReference>
<dbReference type="NCBIfam" id="TIGR00254">
    <property type="entry name" value="GGDEF"/>
    <property type="match status" value="1"/>
</dbReference>
<reference evidence="4 5" key="1">
    <citation type="submission" date="2018-09" db="EMBL/GenBank/DDBJ databases">
        <title>Altererythrobacter spongiae sp. nov., isolated from a marine sponge.</title>
        <authorList>
            <person name="Zhuang L."/>
            <person name="Luo L."/>
        </authorList>
    </citation>
    <scope>NUCLEOTIDE SEQUENCE [LARGE SCALE GENOMIC DNA]</scope>
    <source>
        <strain evidence="4 5">HN-Y73</strain>
    </source>
</reference>
<dbReference type="PROSITE" id="PS50883">
    <property type="entry name" value="EAL"/>
    <property type="match status" value="1"/>
</dbReference>
<dbReference type="OrthoDB" id="9814202at2"/>
<feature type="transmembrane region" description="Helical" evidence="1">
    <location>
        <begin position="55"/>
        <end position="75"/>
    </location>
</feature>
<keyword evidence="1" id="KW-0472">Membrane</keyword>
<feature type="domain" description="EAL" evidence="2">
    <location>
        <begin position="266"/>
        <end position="516"/>
    </location>
</feature>
<dbReference type="SMART" id="SM00052">
    <property type="entry name" value="EAL"/>
    <property type="match status" value="1"/>
</dbReference>
<protein>
    <submittedName>
        <fullName evidence="4">EAL domain-containing protein</fullName>
    </submittedName>
</protein>
<dbReference type="SMART" id="SM00267">
    <property type="entry name" value="GGDEF"/>
    <property type="match status" value="1"/>
</dbReference>
<keyword evidence="1" id="KW-0812">Transmembrane</keyword>
<comment type="caution">
    <text evidence="4">The sequence shown here is derived from an EMBL/GenBank/DDBJ whole genome shotgun (WGS) entry which is preliminary data.</text>
</comment>
<sequence length="523" mass="58432">MVADRNKTQLKYMVRAEALVIFGAFTTLLLFFISVDAFEHVVHFSKSHESWELDEILTALMVLPFAMAIFSIRRLREARQELHRRIAAEEQAQAMAMHDALTGLPNRRQIGRAVRKALAQADRVPFALMLVDLNRFKAINDVRGHQAGDQLLIDTANRLTKCAGENALVSRLAGDEFVILIDNAPADDALVARIEHISSCFDAPFELESGSISMDSSIGVTYIDRSDISADAAMSQADAAMYKCKLEKNKRFRFFEPGMEMAAIRRGEIEEALRKAIPAGRIQPRYQPLIRLRNGQLVGYEMLSRWRLNDGSLRLPGEFIAIAEETGLIGKVFYCLLKQAVRDMRGWPSHLFLAVNLSPVQFNDDDLVEDILQIVTDAGIAPERLEIEVTENALVADIASARDIITRLKHAGIRIALDDFGTGYSSLRHLNELPVEKLKIDRSFVHDIECNESSQTIVETITLMAHNLGLQVTVEGIETEEHARRVIAYGCDIGQGFLYGEPLPDAALAEQAHKLTQNAQARL</sequence>
<evidence type="ECO:0000259" key="3">
    <source>
        <dbReference type="PROSITE" id="PS50887"/>
    </source>
</evidence>
<dbReference type="InterPro" id="IPR035919">
    <property type="entry name" value="EAL_sf"/>
</dbReference>
<dbReference type="AlphaFoldDB" id="A0A420ER36"/>
<accession>A0A420ER36</accession>
<dbReference type="CDD" id="cd01948">
    <property type="entry name" value="EAL"/>
    <property type="match status" value="1"/>
</dbReference>
<organism evidence="4 5">
    <name type="scientific">Altericroceibacterium spongiae</name>
    <dbReference type="NCBI Taxonomy" id="2320269"/>
    <lineage>
        <taxon>Bacteria</taxon>
        <taxon>Pseudomonadati</taxon>
        <taxon>Pseudomonadota</taxon>
        <taxon>Alphaproteobacteria</taxon>
        <taxon>Sphingomonadales</taxon>
        <taxon>Erythrobacteraceae</taxon>
        <taxon>Altericroceibacterium</taxon>
    </lineage>
</organism>
<dbReference type="RefSeq" id="WP_120323014.1">
    <property type="nucleotide sequence ID" value="NZ_RAPF01000001.1"/>
</dbReference>
<keyword evidence="5" id="KW-1185">Reference proteome</keyword>
<dbReference type="Gene3D" id="3.20.20.450">
    <property type="entry name" value="EAL domain"/>
    <property type="match status" value="1"/>
</dbReference>
<dbReference type="Gene3D" id="3.30.70.270">
    <property type="match status" value="1"/>
</dbReference>
<dbReference type="PANTHER" id="PTHR33121:SF79">
    <property type="entry name" value="CYCLIC DI-GMP PHOSPHODIESTERASE PDED-RELATED"/>
    <property type="match status" value="1"/>
</dbReference>
<dbReference type="SUPFAM" id="SSF55073">
    <property type="entry name" value="Nucleotide cyclase"/>
    <property type="match status" value="1"/>
</dbReference>
<dbReference type="PANTHER" id="PTHR33121">
    <property type="entry name" value="CYCLIC DI-GMP PHOSPHODIESTERASE PDEF"/>
    <property type="match status" value="1"/>
</dbReference>
<proteinExistence type="predicted"/>
<evidence type="ECO:0000313" key="4">
    <source>
        <dbReference type="EMBL" id="RKF23110.1"/>
    </source>
</evidence>
<feature type="domain" description="GGDEF" evidence="3">
    <location>
        <begin position="124"/>
        <end position="257"/>
    </location>
</feature>
<dbReference type="PROSITE" id="PS50887">
    <property type="entry name" value="GGDEF"/>
    <property type="match status" value="1"/>
</dbReference>
<dbReference type="Pfam" id="PF00563">
    <property type="entry name" value="EAL"/>
    <property type="match status" value="1"/>
</dbReference>
<dbReference type="InterPro" id="IPR000160">
    <property type="entry name" value="GGDEF_dom"/>
</dbReference>
<dbReference type="InterPro" id="IPR050706">
    <property type="entry name" value="Cyclic-di-GMP_PDE-like"/>
</dbReference>
<gene>
    <name evidence="4" type="ORF">D6851_01025</name>
</gene>
<dbReference type="InterPro" id="IPR029787">
    <property type="entry name" value="Nucleotide_cyclase"/>
</dbReference>
<dbReference type="EMBL" id="RAPF01000001">
    <property type="protein sequence ID" value="RKF23110.1"/>
    <property type="molecule type" value="Genomic_DNA"/>
</dbReference>